<comment type="subunit">
    <text evidence="4">Part of the 50S ribosomal subunit. Contacts protein L20.</text>
</comment>
<comment type="function">
    <text evidence="4 5">This protein binds to 23S rRNA in the presence of protein L20.</text>
</comment>
<dbReference type="GO" id="GO:0006412">
    <property type="term" value="P:translation"/>
    <property type="evidence" value="ECO:0007669"/>
    <property type="project" value="UniProtKB-UniRule"/>
</dbReference>
<dbReference type="GO" id="GO:0005737">
    <property type="term" value="C:cytoplasm"/>
    <property type="evidence" value="ECO:0007669"/>
    <property type="project" value="UniProtKB-ARBA"/>
</dbReference>
<dbReference type="HAMAP" id="MF_01363">
    <property type="entry name" value="Ribosomal_bL21"/>
    <property type="match status" value="1"/>
</dbReference>
<sequence>MYAIIVDGGRQYRVEEGQVLSLDYRESVAGDTLTFDRVLAVGGGEGIKLGAPLVEGATVTAEVMGLDQGPKIRVQKMRRRKNFRKRTGHRAMYTKVRIGAIAG</sequence>
<dbReference type="InterPro" id="IPR001787">
    <property type="entry name" value="Ribosomal_bL21"/>
</dbReference>
<evidence type="ECO:0000256" key="3">
    <source>
        <dbReference type="ARBA" id="ARBA00023274"/>
    </source>
</evidence>
<evidence type="ECO:0000256" key="1">
    <source>
        <dbReference type="ARBA" id="ARBA00008563"/>
    </source>
</evidence>
<dbReference type="PANTHER" id="PTHR21349">
    <property type="entry name" value="50S RIBOSOMAL PROTEIN L21"/>
    <property type="match status" value="1"/>
</dbReference>
<dbReference type="KEGG" id="pnd:Pla175_47640"/>
<keyword evidence="2 4" id="KW-0689">Ribosomal protein</keyword>
<dbReference type="PANTHER" id="PTHR21349:SF0">
    <property type="entry name" value="LARGE RIBOSOMAL SUBUNIT PROTEIN BL21M"/>
    <property type="match status" value="1"/>
</dbReference>
<dbReference type="InterPro" id="IPR036164">
    <property type="entry name" value="bL21-like_sf"/>
</dbReference>
<accession>A0A518DIN1</accession>
<evidence type="ECO:0000313" key="7">
    <source>
        <dbReference type="Proteomes" id="UP000317429"/>
    </source>
</evidence>
<keyword evidence="4 5" id="KW-0699">rRNA-binding</keyword>
<keyword evidence="4 5" id="KW-0694">RNA-binding</keyword>
<dbReference type="GO" id="GO:0003735">
    <property type="term" value="F:structural constituent of ribosome"/>
    <property type="evidence" value="ECO:0007669"/>
    <property type="project" value="InterPro"/>
</dbReference>
<evidence type="ECO:0000313" key="6">
    <source>
        <dbReference type="EMBL" id="QDU91343.1"/>
    </source>
</evidence>
<dbReference type="GO" id="GO:0005840">
    <property type="term" value="C:ribosome"/>
    <property type="evidence" value="ECO:0007669"/>
    <property type="project" value="UniProtKB-KW"/>
</dbReference>
<dbReference type="Pfam" id="PF00829">
    <property type="entry name" value="Ribosomal_L21p"/>
    <property type="match status" value="1"/>
</dbReference>
<organism evidence="6 7">
    <name type="scientific">Pirellulimonas nuda</name>
    <dbReference type="NCBI Taxonomy" id="2528009"/>
    <lineage>
        <taxon>Bacteria</taxon>
        <taxon>Pseudomonadati</taxon>
        <taxon>Planctomycetota</taxon>
        <taxon>Planctomycetia</taxon>
        <taxon>Pirellulales</taxon>
        <taxon>Lacipirellulaceae</taxon>
        <taxon>Pirellulimonas</taxon>
    </lineage>
</organism>
<dbReference type="RefSeq" id="WP_145291363.1">
    <property type="nucleotide sequence ID" value="NZ_CP036291.1"/>
</dbReference>
<evidence type="ECO:0000256" key="5">
    <source>
        <dbReference type="RuleBase" id="RU000562"/>
    </source>
</evidence>
<name>A0A518DIN1_9BACT</name>
<keyword evidence="7" id="KW-1185">Reference proteome</keyword>
<dbReference type="AlphaFoldDB" id="A0A518DIN1"/>
<comment type="similarity">
    <text evidence="1 4 5">Belongs to the bacterial ribosomal protein bL21 family.</text>
</comment>
<dbReference type="GO" id="GO:0019843">
    <property type="term" value="F:rRNA binding"/>
    <property type="evidence" value="ECO:0007669"/>
    <property type="project" value="UniProtKB-UniRule"/>
</dbReference>
<evidence type="ECO:0000256" key="2">
    <source>
        <dbReference type="ARBA" id="ARBA00022980"/>
    </source>
</evidence>
<dbReference type="InterPro" id="IPR028909">
    <property type="entry name" value="bL21-like"/>
</dbReference>
<dbReference type="SUPFAM" id="SSF141091">
    <property type="entry name" value="L21p-like"/>
    <property type="match status" value="1"/>
</dbReference>
<evidence type="ECO:0000256" key="4">
    <source>
        <dbReference type="HAMAP-Rule" id="MF_01363"/>
    </source>
</evidence>
<keyword evidence="3 4" id="KW-0687">Ribonucleoprotein</keyword>
<gene>
    <name evidence="4 6" type="primary">rplU</name>
    <name evidence="6" type="ORF">Pla175_47640</name>
</gene>
<dbReference type="GO" id="GO:1990904">
    <property type="term" value="C:ribonucleoprotein complex"/>
    <property type="evidence" value="ECO:0007669"/>
    <property type="project" value="UniProtKB-KW"/>
</dbReference>
<reference evidence="6 7" key="1">
    <citation type="submission" date="2019-02" db="EMBL/GenBank/DDBJ databases">
        <title>Deep-cultivation of Planctomycetes and their phenomic and genomic characterization uncovers novel biology.</title>
        <authorList>
            <person name="Wiegand S."/>
            <person name="Jogler M."/>
            <person name="Boedeker C."/>
            <person name="Pinto D."/>
            <person name="Vollmers J."/>
            <person name="Rivas-Marin E."/>
            <person name="Kohn T."/>
            <person name="Peeters S.H."/>
            <person name="Heuer A."/>
            <person name="Rast P."/>
            <person name="Oberbeckmann S."/>
            <person name="Bunk B."/>
            <person name="Jeske O."/>
            <person name="Meyerdierks A."/>
            <person name="Storesund J.E."/>
            <person name="Kallscheuer N."/>
            <person name="Luecker S."/>
            <person name="Lage O.M."/>
            <person name="Pohl T."/>
            <person name="Merkel B.J."/>
            <person name="Hornburger P."/>
            <person name="Mueller R.-W."/>
            <person name="Bruemmer F."/>
            <person name="Labrenz M."/>
            <person name="Spormann A.M."/>
            <person name="Op den Camp H."/>
            <person name="Overmann J."/>
            <person name="Amann R."/>
            <person name="Jetten M.S.M."/>
            <person name="Mascher T."/>
            <person name="Medema M.H."/>
            <person name="Devos D.P."/>
            <person name="Kaster A.-K."/>
            <person name="Ovreas L."/>
            <person name="Rohde M."/>
            <person name="Galperin M.Y."/>
            <person name="Jogler C."/>
        </authorList>
    </citation>
    <scope>NUCLEOTIDE SEQUENCE [LARGE SCALE GENOMIC DNA]</scope>
    <source>
        <strain evidence="6 7">Pla175</strain>
    </source>
</reference>
<dbReference type="NCBIfam" id="TIGR00061">
    <property type="entry name" value="L21"/>
    <property type="match status" value="1"/>
</dbReference>
<dbReference type="Proteomes" id="UP000317429">
    <property type="component" value="Chromosome"/>
</dbReference>
<dbReference type="OrthoDB" id="9813334at2"/>
<dbReference type="EMBL" id="CP036291">
    <property type="protein sequence ID" value="QDU91343.1"/>
    <property type="molecule type" value="Genomic_DNA"/>
</dbReference>
<proteinExistence type="inferred from homology"/>
<protein>
    <recommendedName>
        <fullName evidence="4">Large ribosomal subunit protein bL21</fullName>
    </recommendedName>
</protein>